<dbReference type="Proteomes" id="UP000033699">
    <property type="component" value="Unassembled WGS sequence"/>
</dbReference>
<dbReference type="EMBL" id="JZKH01000086">
    <property type="protein sequence ID" value="KJS58916.1"/>
    <property type="molecule type" value="Genomic_DNA"/>
</dbReference>
<comment type="subcellular location">
    <subcellularLocation>
        <location evidence="1">Cytoplasm</location>
    </subcellularLocation>
</comment>
<evidence type="ECO:0000256" key="6">
    <source>
        <dbReference type="ARBA" id="ARBA00022603"/>
    </source>
</evidence>
<proteinExistence type="inferred from homology"/>
<keyword evidence="6" id="KW-0489">Methyltransferase</keyword>
<protein>
    <recommendedName>
        <fullName evidence="4">Protein-L-isoaspartate O-methyltransferase</fullName>
        <ecNumber evidence="3">2.1.1.77</ecNumber>
    </recommendedName>
    <alternativeName>
        <fullName evidence="11">L-isoaspartyl protein carboxyl methyltransferase</fullName>
    </alternativeName>
    <alternativeName>
        <fullName evidence="9">Protein L-isoaspartyl methyltransferase</fullName>
    </alternativeName>
    <alternativeName>
        <fullName evidence="10">Protein-beta-aspartate methyltransferase</fullName>
    </alternativeName>
</protein>
<dbReference type="OrthoDB" id="4035289at2"/>
<comment type="caution">
    <text evidence="12">The sequence shown here is derived from an EMBL/GenBank/DDBJ whole genome shotgun (WGS) entry which is preliminary data.</text>
</comment>
<evidence type="ECO:0000256" key="4">
    <source>
        <dbReference type="ARBA" id="ARBA00013346"/>
    </source>
</evidence>
<evidence type="ECO:0000313" key="12">
    <source>
        <dbReference type="EMBL" id="KJS58916.1"/>
    </source>
</evidence>
<dbReference type="NCBIfam" id="TIGR04364">
    <property type="entry name" value="methyltran_FxLD"/>
    <property type="match status" value="1"/>
</dbReference>
<dbReference type="PATRIC" id="fig|359131.3.peg.7592"/>
<comment type="similarity">
    <text evidence="2">Belongs to the methyltransferase superfamily. L-isoaspartyl/D-aspartyl protein methyltransferase family.</text>
</comment>
<evidence type="ECO:0000256" key="5">
    <source>
        <dbReference type="ARBA" id="ARBA00022490"/>
    </source>
</evidence>
<evidence type="ECO:0000256" key="10">
    <source>
        <dbReference type="ARBA" id="ARBA00031323"/>
    </source>
</evidence>
<evidence type="ECO:0000256" key="7">
    <source>
        <dbReference type="ARBA" id="ARBA00022679"/>
    </source>
</evidence>
<evidence type="ECO:0000256" key="9">
    <source>
        <dbReference type="ARBA" id="ARBA00030757"/>
    </source>
</evidence>
<organism evidence="12 13">
    <name type="scientific">Streptomyces rubellomurinus (strain ATCC 31215)</name>
    <dbReference type="NCBI Taxonomy" id="359131"/>
    <lineage>
        <taxon>Bacteria</taxon>
        <taxon>Bacillati</taxon>
        <taxon>Actinomycetota</taxon>
        <taxon>Actinomycetes</taxon>
        <taxon>Kitasatosporales</taxon>
        <taxon>Streptomycetaceae</taxon>
        <taxon>Streptomyces</taxon>
    </lineage>
</organism>
<dbReference type="CDD" id="cd02440">
    <property type="entry name" value="AdoMet_MTases"/>
    <property type="match status" value="1"/>
</dbReference>
<evidence type="ECO:0000313" key="13">
    <source>
        <dbReference type="Proteomes" id="UP000033699"/>
    </source>
</evidence>
<evidence type="ECO:0000256" key="11">
    <source>
        <dbReference type="ARBA" id="ARBA00031350"/>
    </source>
</evidence>
<dbReference type="GO" id="GO:0032259">
    <property type="term" value="P:methylation"/>
    <property type="evidence" value="ECO:0007669"/>
    <property type="project" value="UniProtKB-KW"/>
</dbReference>
<keyword evidence="13" id="KW-1185">Reference proteome</keyword>
<dbReference type="GO" id="GO:0005737">
    <property type="term" value="C:cytoplasm"/>
    <property type="evidence" value="ECO:0007669"/>
    <property type="project" value="UniProtKB-SubCell"/>
</dbReference>
<accession>A0A0F2T917</accession>
<sequence>MTTLSNETGSAEQLRDSLADRLLDQGAIRTDAVEAAFRAVAREHFLPGVPLEAAYADNPTYTKADGSGTQISAASQPAIVALMLEQLAAQPGERIFEAGAGTGVNAAYLGHIVGAGGHVVTVDVDEDLVDSARKHLADAGVGNVEAVLGDGAVGHAAGAPYSRVIATVGASEMPTAWLRQVEPSGRIVLPLRLRGAASRTIAFERGAGGWVSVDDQLAVFMPLRGSMDDARRTVALTREGDVTLQVHKDQHGAVDGEALLGVLDGGRHEAWTGVTIPAGTTYEYQDLWLALTLPNSLMRMSVTGTARERGVHPMFGWGAMATVDAGSLAYLTLRPGEPDDQGRRTYETGVIGHGPAGAALADLVAEEIRAWDAGFRGRTLRFELPDAPADSAPESGRFVLARPHHPITVVWE</sequence>
<gene>
    <name evidence="12" type="ORF">VM95_30435</name>
</gene>
<dbReference type="PANTHER" id="PTHR11579:SF0">
    <property type="entry name" value="PROTEIN-L-ISOASPARTATE(D-ASPARTATE) O-METHYLTRANSFERASE"/>
    <property type="match status" value="1"/>
</dbReference>
<dbReference type="RefSeq" id="WP_045702832.1">
    <property type="nucleotide sequence ID" value="NZ_JZKH01000086.1"/>
</dbReference>
<keyword evidence="8" id="KW-0949">S-adenosyl-L-methionine</keyword>
<evidence type="ECO:0000256" key="2">
    <source>
        <dbReference type="ARBA" id="ARBA00005369"/>
    </source>
</evidence>
<dbReference type="AlphaFoldDB" id="A0A0F2T917"/>
<keyword evidence="5" id="KW-0963">Cytoplasm</keyword>
<dbReference type="EC" id="2.1.1.77" evidence="3"/>
<evidence type="ECO:0000256" key="3">
    <source>
        <dbReference type="ARBA" id="ARBA00011890"/>
    </source>
</evidence>
<name>A0A0F2T917_STRR3</name>
<dbReference type="InterPro" id="IPR000682">
    <property type="entry name" value="PCMT"/>
</dbReference>
<dbReference type="GO" id="GO:0004719">
    <property type="term" value="F:protein-L-isoaspartate (D-aspartate) O-methyltransferase activity"/>
    <property type="evidence" value="ECO:0007669"/>
    <property type="project" value="UniProtKB-EC"/>
</dbReference>
<dbReference type="SUPFAM" id="SSF53335">
    <property type="entry name" value="S-adenosyl-L-methionine-dependent methyltransferases"/>
    <property type="match status" value="1"/>
</dbReference>
<dbReference type="InterPro" id="IPR027573">
    <property type="entry name" value="Methyltran_FxLD"/>
</dbReference>
<evidence type="ECO:0000256" key="8">
    <source>
        <dbReference type="ARBA" id="ARBA00022691"/>
    </source>
</evidence>
<evidence type="ECO:0000256" key="1">
    <source>
        <dbReference type="ARBA" id="ARBA00004496"/>
    </source>
</evidence>
<keyword evidence="7" id="KW-0808">Transferase</keyword>
<reference evidence="12 13" key="1">
    <citation type="submission" date="2015-02" db="EMBL/GenBank/DDBJ databases">
        <authorList>
            <person name="Ju K.-S."/>
            <person name="Doroghazi J.R."/>
            <person name="Metcalf W."/>
        </authorList>
    </citation>
    <scope>NUCLEOTIDE SEQUENCE [LARGE SCALE GENOMIC DNA]</scope>
    <source>
        <strain evidence="12 13">ATCC 31215</strain>
    </source>
</reference>
<dbReference type="Pfam" id="PF01135">
    <property type="entry name" value="PCMT"/>
    <property type="match status" value="1"/>
</dbReference>
<dbReference type="PANTHER" id="PTHR11579">
    <property type="entry name" value="PROTEIN-L-ISOASPARTATE O-METHYLTRANSFERASE"/>
    <property type="match status" value="1"/>
</dbReference>
<dbReference type="Gene3D" id="3.40.50.150">
    <property type="entry name" value="Vaccinia Virus protein VP39"/>
    <property type="match status" value="1"/>
</dbReference>
<dbReference type="InterPro" id="IPR029063">
    <property type="entry name" value="SAM-dependent_MTases_sf"/>
</dbReference>